<feature type="domain" description="SnoaL-like" evidence="1">
    <location>
        <begin position="32"/>
        <end position="138"/>
    </location>
</feature>
<dbReference type="SUPFAM" id="SSF54427">
    <property type="entry name" value="NTF2-like"/>
    <property type="match status" value="1"/>
</dbReference>
<dbReference type="Proteomes" id="UP000468735">
    <property type="component" value="Unassembled WGS sequence"/>
</dbReference>
<sequence>MVMQRRVKMLVEDDALPAAVSDGAGERARLFVEAFAEGWRAPADGDALADHFEPWLQPDYRFVHPFSRAVGVGATAFREAFARPLFGVLSDVQGSVESWAHRGDTVYIALRLKAEVGRRRVTVHVCDRVRLVDGRAAERFTYADVTPLLSAAVRTPRSWWRILRWRFDDARAARRSK</sequence>
<comment type="caution">
    <text evidence="2">The sequence shown here is derived from an EMBL/GenBank/DDBJ whole genome shotgun (WGS) entry which is preliminary data.</text>
</comment>
<name>A0A6H9YDU9_9ACTN</name>
<reference evidence="2 3" key="1">
    <citation type="submission" date="2019-09" db="EMBL/GenBank/DDBJ databases">
        <title>Actinomadura physcomitrii sp. nov., a novel actinomycete isolated from moss [Physcomitrium sphaericum (Ludw) Fuernr].</title>
        <authorList>
            <person name="Zhuang X."/>
            <person name="Liu C."/>
        </authorList>
    </citation>
    <scope>NUCLEOTIDE SEQUENCE [LARGE SCALE GENOMIC DNA]</scope>
    <source>
        <strain evidence="2 3">HMC1</strain>
    </source>
</reference>
<organism evidence="2 3">
    <name type="scientific">Actinomadura rudentiformis</name>
    <dbReference type="NCBI Taxonomy" id="359158"/>
    <lineage>
        <taxon>Bacteria</taxon>
        <taxon>Bacillati</taxon>
        <taxon>Actinomycetota</taxon>
        <taxon>Actinomycetes</taxon>
        <taxon>Streptosporangiales</taxon>
        <taxon>Thermomonosporaceae</taxon>
        <taxon>Actinomadura</taxon>
    </lineage>
</organism>
<dbReference type="OrthoDB" id="8229984at2"/>
<dbReference type="EMBL" id="WBMT01000036">
    <property type="protein sequence ID" value="KAB2339304.1"/>
    <property type="molecule type" value="Genomic_DNA"/>
</dbReference>
<dbReference type="Gene3D" id="3.10.450.50">
    <property type="match status" value="1"/>
</dbReference>
<dbReference type="InterPro" id="IPR037401">
    <property type="entry name" value="SnoaL-like"/>
</dbReference>
<evidence type="ECO:0000313" key="2">
    <source>
        <dbReference type="EMBL" id="KAB2339304.1"/>
    </source>
</evidence>
<dbReference type="AlphaFoldDB" id="A0A6H9YDU9"/>
<keyword evidence="3" id="KW-1185">Reference proteome</keyword>
<evidence type="ECO:0000259" key="1">
    <source>
        <dbReference type="Pfam" id="PF12680"/>
    </source>
</evidence>
<protein>
    <submittedName>
        <fullName evidence="2">Nuclear transport factor 2 family protein</fullName>
    </submittedName>
</protein>
<evidence type="ECO:0000313" key="3">
    <source>
        <dbReference type="Proteomes" id="UP000468735"/>
    </source>
</evidence>
<dbReference type="InterPro" id="IPR032710">
    <property type="entry name" value="NTF2-like_dom_sf"/>
</dbReference>
<dbReference type="Pfam" id="PF12680">
    <property type="entry name" value="SnoaL_2"/>
    <property type="match status" value="1"/>
</dbReference>
<gene>
    <name evidence="2" type="ORF">F8566_48220</name>
</gene>
<proteinExistence type="predicted"/>
<accession>A0A6H9YDU9</accession>